<sequence>MKRLRFQRILGMMIVLVFVFLLVSYAQSPSSKTIRIGVNLELSGSVAQFGQRHLE</sequence>
<evidence type="ECO:0000313" key="1">
    <source>
        <dbReference type="EMBL" id="WAM31270.1"/>
    </source>
</evidence>
<reference evidence="1" key="1">
    <citation type="submission" date="2022-12" db="EMBL/GenBank/DDBJ databases">
        <authorList>
            <person name="Bing R.G."/>
            <person name="Willard D.J."/>
            <person name="Manesh M.J.H."/>
            <person name="Laemthong T."/>
            <person name="Crosby J.R."/>
            <person name="Kelly R.M."/>
        </authorList>
    </citation>
    <scope>NUCLEOTIDE SEQUENCE</scope>
    <source>
        <strain evidence="1">DSM 8991</strain>
    </source>
</reference>
<accession>A0ABY7BEM5</accession>
<dbReference type="Proteomes" id="UP001164745">
    <property type="component" value="Chromosome"/>
</dbReference>
<organism evidence="1 2">
    <name type="scientific">Caldicellulosiruptor naganoensis</name>
    <dbReference type="NCBI Taxonomy" id="29324"/>
    <lineage>
        <taxon>Bacteria</taxon>
        <taxon>Bacillati</taxon>
        <taxon>Bacillota</taxon>
        <taxon>Bacillota incertae sedis</taxon>
        <taxon>Caldicellulosiruptorales</taxon>
        <taxon>Caldicellulosiruptoraceae</taxon>
        <taxon>Caldicellulosiruptor</taxon>
    </lineage>
</organism>
<name>A0ABY7BEM5_9FIRM</name>
<protein>
    <submittedName>
        <fullName evidence="1">Uncharacterized protein</fullName>
    </submittedName>
</protein>
<keyword evidence="2" id="KW-1185">Reference proteome</keyword>
<proteinExistence type="predicted"/>
<dbReference type="EMBL" id="CP113864">
    <property type="protein sequence ID" value="WAM31270.1"/>
    <property type="molecule type" value="Genomic_DNA"/>
</dbReference>
<gene>
    <name evidence="1" type="ORF">OTJ99_002113</name>
</gene>
<evidence type="ECO:0000313" key="2">
    <source>
        <dbReference type="Proteomes" id="UP001164745"/>
    </source>
</evidence>